<dbReference type="InterPro" id="IPR020863">
    <property type="entry name" value="MACPF_CS"/>
</dbReference>
<comment type="caution">
    <text evidence="8">The sequence shown here is derived from an EMBL/GenBank/DDBJ whole genome shotgun (WGS) entry which is preliminary data.</text>
</comment>
<evidence type="ECO:0000256" key="4">
    <source>
        <dbReference type="ARBA" id="ARBA00023136"/>
    </source>
</evidence>
<dbReference type="AlphaFoldDB" id="A0A2T7P335"/>
<feature type="compositionally biased region" description="Basic and acidic residues" evidence="6">
    <location>
        <begin position="21"/>
        <end position="46"/>
    </location>
</feature>
<dbReference type="PROSITE" id="PS00279">
    <property type="entry name" value="MACPF_1"/>
    <property type="match status" value="1"/>
</dbReference>
<dbReference type="GO" id="GO:0016020">
    <property type="term" value="C:membrane"/>
    <property type="evidence" value="ECO:0007669"/>
    <property type="project" value="UniProtKB-SubCell"/>
</dbReference>
<keyword evidence="5" id="KW-1015">Disulfide bond</keyword>
<dbReference type="Proteomes" id="UP000245119">
    <property type="component" value="Linkage Group LG7"/>
</dbReference>
<feature type="domain" description="MACPF" evidence="7">
    <location>
        <begin position="56"/>
        <end position="369"/>
    </location>
</feature>
<dbReference type="Pfam" id="PF01823">
    <property type="entry name" value="MACPF"/>
    <property type="match status" value="1"/>
</dbReference>
<protein>
    <recommendedName>
        <fullName evidence="7">MACPF domain-containing protein</fullName>
    </recommendedName>
</protein>
<evidence type="ECO:0000256" key="5">
    <source>
        <dbReference type="ARBA" id="ARBA00023157"/>
    </source>
</evidence>
<gene>
    <name evidence="8" type="ORF">C0Q70_12994</name>
</gene>
<feature type="region of interest" description="Disordered" evidence="6">
    <location>
        <begin position="21"/>
        <end position="63"/>
    </location>
</feature>
<evidence type="ECO:0000313" key="9">
    <source>
        <dbReference type="Proteomes" id="UP000245119"/>
    </source>
</evidence>
<proteinExistence type="predicted"/>
<dbReference type="PROSITE" id="PS51412">
    <property type="entry name" value="MACPF_2"/>
    <property type="match status" value="1"/>
</dbReference>
<evidence type="ECO:0000259" key="7">
    <source>
        <dbReference type="PROSITE" id="PS51412"/>
    </source>
</evidence>
<organism evidence="8 9">
    <name type="scientific">Pomacea canaliculata</name>
    <name type="common">Golden apple snail</name>
    <dbReference type="NCBI Taxonomy" id="400727"/>
    <lineage>
        <taxon>Eukaryota</taxon>
        <taxon>Metazoa</taxon>
        <taxon>Spiralia</taxon>
        <taxon>Lophotrochozoa</taxon>
        <taxon>Mollusca</taxon>
        <taxon>Gastropoda</taxon>
        <taxon>Caenogastropoda</taxon>
        <taxon>Architaenioglossa</taxon>
        <taxon>Ampullarioidea</taxon>
        <taxon>Ampullariidae</taxon>
        <taxon>Pomacea</taxon>
    </lineage>
</organism>
<evidence type="ECO:0000256" key="1">
    <source>
        <dbReference type="ARBA" id="ARBA00004370"/>
    </source>
</evidence>
<name>A0A2T7P335_POMCA</name>
<evidence type="ECO:0000256" key="6">
    <source>
        <dbReference type="SAM" id="MobiDB-lite"/>
    </source>
</evidence>
<comment type="subcellular location">
    <subcellularLocation>
        <location evidence="1">Membrane</location>
    </subcellularLocation>
    <subcellularLocation>
        <location evidence="2">Secreted</location>
    </subcellularLocation>
</comment>
<dbReference type="EMBL" id="PZQS01000007">
    <property type="protein sequence ID" value="PVD27820.1"/>
    <property type="molecule type" value="Genomic_DNA"/>
</dbReference>
<evidence type="ECO:0000256" key="2">
    <source>
        <dbReference type="ARBA" id="ARBA00004613"/>
    </source>
</evidence>
<dbReference type="SMART" id="SM00457">
    <property type="entry name" value="MACPF"/>
    <property type="match status" value="1"/>
</dbReference>
<keyword evidence="9" id="KW-1185">Reference proteome</keyword>
<evidence type="ECO:0000313" key="8">
    <source>
        <dbReference type="EMBL" id="PVD27820.1"/>
    </source>
</evidence>
<sequence length="603" mass="66669">MLTSVCVLASFETGHHLVLEPEHSDLSENQVKAKSDSKQHSREKDAGQGILHDQPPLQGPGQVNTRLPGVDFALYGYNSLKGCPLAPGRDPGFTLPIFSADYSAGHVITDNSYSVPRGVILAPDVSCVTSFTSEVIQTPYDLTKFTSRTVQLDGGDWGPPFAANPVFQKILAELREKVLIVSSVTCSSYLVSLLHLEPPPFHSMFLKWVLRLNNTSDEHLYLEFLDTYGTHFVSQVRLGASLTLVHKMETSNYNRYGQGHVTASANYLSASLLGESETLSSNQKKQADELQSQVETSTVGVGVPPTNSASSLAWLTQVGNNPVAINYVLTPIDLLFSETIVGDWGPLNHDSVDLDKIKTKLITIKKKYCQTLKKKGQLFECEEPTPGLHLSRTRLIGVSIFREFVSGEHCMEECYKLPDCVAVTFCPECDSNDKEYELCQLVQDSRTCSAETNSQWQTTVFLNKIQTLFKVQNTTVADSTSESKNLIVSSSQSCYSSCFDEDKCLAVTVYKSSESTLNCTRHTGPIQSLKEETSADLYFVSLHSKRTSTTRKTKTLIHNDWFMASCISDDGCLQKNAMCFEDRCICRPGFFSSTLDNTCSPSE</sequence>
<keyword evidence="3" id="KW-0964">Secreted</keyword>
<dbReference type="InterPro" id="IPR020864">
    <property type="entry name" value="MACPF"/>
</dbReference>
<evidence type="ECO:0000256" key="3">
    <source>
        <dbReference type="ARBA" id="ARBA00022525"/>
    </source>
</evidence>
<dbReference type="GO" id="GO:0005576">
    <property type="term" value="C:extracellular region"/>
    <property type="evidence" value="ECO:0007669"/>
    <property type="project" value="UniProtKB-SubCell"/>
</dbReference>
<reference evidence="8 9" key="1">
    <citation type="submission" date="2018-04" db="EMBL/GenBank/DDBJ databases">
        <title>The genome of golden apple snail Pomacea canaliculata provides insight into stress tolerance and invasive adaptation.</title>
        <authorList>
            <person name="Liu C."/>
            <person name="Liu B."/>
            <person name="Ren Y."/>
            <person name="Zhang Y."/>
            <person name="Wang H."/>
            <person name="Li S."/>
            <person name="Jiang F."/>
            <person name="Yin L."/>
            <person name="Zhang G."/>
            <person name="Qian W."/>
            <person name="Fan W."/>
        </authorList>
    </citation>
    <scope>NUCLEOTIDE SEQUENCE [LARGE SCALE GENOMIC DNA]</scope>
    <source>
        <strain evidence="8">SZHN2017</strain>
        <tissue evidence="8">Muscle</tissue>
    </source>
</reference>
<dbReference type="OrthoDB" id="6153340at2759"/>
<accession>A0A2T7P335</accession>
<keyword evidence="4" id="KW-0472">Membrane</keyword>